<reference evidence="1 2" key="1">
    <citation type="submission" date="2021-08" db="EMBL/GenBank/DDBJ databases">
        <authorList>
            <person name="Tuo L."/>
        </authorList>
    </citation>
    <scope>NUCLEOTIDE SEQUENCE [LARGE SCALE GENOMIC DNA]</scope>
    <source>
        <strain evidence="1 2">JCM 31229</strain>
    </source>
</reference>
<sequence length="165" mass="17877">MAGPEGVVETTSGDGIETFRGVVFPWHCDSMGHMSVQHQMPLLDNAAYHLLGTLAPTTALEDGHRLGWADVSHEIRYLHELVAGDLLVLRSGILSIGRSSLRHRTVMTRRSDDRVCTVLEGVTVRFDLDARRSIPLSDPVRAIAGTLLIPAASDQSSPDQSLQGA</sequence>
<dbReference type="Proteomes" id="UP000706039">
    <property type="component" value="Unassembled WGS sequence"/>
</dbReference>
<protein>
    <submittedName>
        <fullName evidence="1">Acyl-CoA thioesterase</fullName>
    </submittedName>
</protein>
<comment type="caution">
    <text evidence="1">The sequence shown here is derived from an EMBL/GenBank/DDBJ whole genome shotgun (WGS) entry which is preliminary data.</text>
</comment>
<keyword evidence="2" id="KW-1185">Reference proteome</keyword>
<dbReference type="CDD" id="cd00586">
    <property type="entry name" value="4HBT"/>
    <property type="match status" value="1"/>
</dbReference>
<accession>A0ABS7PKY6</accession>
<dbReference type="Pfam" id="PF13279">
    <property type="entry name" value="4HBT_2"/>
    <property type="match status" value="1"/>
</dbReference>
<dbReference type="Gene3D" id="3.10.129.10">
    <property type="entry name" value="Hotdog Thioesterase"/>
    <property type="match status" value="1"/>
</dbReference>
<evidence type="ECO:0000313" key="1">
    <source>
        <dbReference type="EMBL" id="MBY8821978.1"/>
    </source>
</evidence>
<proteinExistence type="predicted"/>
<dbReference type="InterPro" id="IPR029069">
    <property type="entry name" value="HotDog_dom_sf"/>
</dbReference>
<dbReference type="RefSeq" id="WP_222989099.1">
    <property type="nucleotide sequence ID" value="NZ_JAINVV010000004.1"/>
</dbReference>
<dbReference type="SUPFAM" id="SSF54637">
    <property type="entry name" value="Thioesterase/thiol ester dehydrase-isomerase"/>
    <property type="match status" value="1"/>
</dbReference>
<dbReference type="EMBL" id="JAINVV010000004">
    <property type="protein sequence ID" value="MBY8821978.1"/>
    <property type="molecule type" value="Genomic_DNA"/>
</dbReference>
<name>A0ABS7PKY6_9SPHN</name>
<evidence type="ECO:0000313" key="2">
    <source>
        <dbReference type="Proteomes" id="UP000706039"/>
    </source>
</evidence>
<gene>
    <name evidence="1" type="ORF">K7G82_06725</name>
</gene>
<organism evidence="1 2">
    <name type="scientific">Sphingomonas colocasiae</name>
    <dbReference type="NCBI Taxonomy" id="1848973"/>
    <lineage>
        <taxon>Bacteria</taxon>
        <taxon>Pseudomonadati</taxon>
        <taxon>Pseudomonadota</taxon>
        <taxon>Alphaproteobacteria</taxon>
        <taxon>Sphingomonadales</taxon>
        <taxon>Sphingomonadaceae</taxon>
        <taxon>Sphingomonas</taxon>
    </lineage>
</organism>